<evidence type="ECO:0000313" key="5">
    <source>
        <dbReference type="Proteomes" id="UP001150569"/>
    </source>
</evidence>
<dbReference type="GO" id="GO:0006355">
    <property type="term" value="P:regulation of DNA-templated transcription"/>
    <property type="evidence" value="ECO:0007669"/>
    <property type="project" value="InterPro"/>
</dbReference>
<dbReference type="PROSITE" id="PS00344">
    <property type="entry name" value="GATA_ZN_FINGER_1"/>
    <property type="match status" value="1"/>
</dbReference>
<sequence length="507" mass="53349">MATSGQGAQGPSANPTGSLHMDENTLQALALSLNPSAAPAAFPTPSPFSPMGVSPSAVPNGMATTVAPGLPLPYDEPVDWDYTTDLGSPILDATQASADPPIDWAALLSNSALMFPNPNSQAAGNDFYASNQGFAPAFVSPIPIPVTNPPALAPAIADGQENSLEQLMRQISAMVGPIVPDDIGACSVDTAGSSLPTEYGLDSGSSWFNQTSTMANPAILDTAVPPLLETTAPMETPMAGPIATAGPVAPQPRKRRPTAIATDLPTRLPTDGSPFHHPPSSDTSISPAHHSLLSGEPSSATGQHRACSNCAATTTPQWRKGTEGQDLCNRCAQHFHKYGTHYVVDPNRPERGIRRRNRKKRHSEHGEDEAASDAHITHHDDHEERHDEDHHHHYPPISPQRKRNRLGGQEGVADTDPTASAGMDLSPETAAGPKTTHLNGWSPNSTSLPAIPHPSSPVTPGGKASNGGRAPRSETTTLTPKMDWVDLARDPTASSARPVFLKHPSHS</sequence>
<dbReference type="EMBL" id="JANBPT010001631">
    <property type="protein sequence ID" value="KAJ1906164.1"/>
    <property type="molecule type" value="Genomic_DNA"/>
</dbReference>
<feature type="region of interest" description="Disordered" evidence="2">
    <location>
        <begin position="263"/>
        <end position="304"/>
    </location>
</feature>
<dbReference type="GO" id="GO:0008270">
    <property type="term" value="F:zinc ion binding"/>
    <property type="evidence" value="ECO:0007669"/>
    <property type="project" value="UniProtKB-KW"/>
</dbReference>
<feature type="compositionally biased region" description="Basic residues" evidence="2">
    <location>
        <begin position="353"/>
        <end position="363"/>
    </location>
</feature>
<evidence type="ECO:0000256" key="2">
    <source>
        <dbReference type="SAM" id="MobiDB-lite"/>
    </source>
</evidence>
<protein>
    <recommendedName>
        <fullName evidence="3">GATA-type domain-containing protein</fullName>
    </recommendedName>
</protein>
<dbReference type="Gene3D" id="3.30.50.10">
    <property type="entry name" value="Erythroid Transcription Factor GATA-1, subunit A"/>
    <property type="match status" value="1"/>
</dbReference>
<comment type="caution">
    <text evidence="4">The sequence shown here is derived from an EMBL/GenBank/DDBJ whole genome shotgun (WGS) entry which is preliminary data.</text>
</comment>
<evidence type="ECO:0000259" key="3">
    <source>
        <dbReference type="PROSITE" id="PS50114"/>
    </source>
</evidence>
<evidence type="ECO:0000313" key="4">
    <source>
        <dbReference type="EMBL" id="KAJ1906164.1"/>
    </source>
</evidence>
<dbReference type="SMART" id="SM00401">
    <property type="entry name" value="ZnF_GATA"/>
    <property type="match status" value="1"/>
</dbReference>
<evidence type="ECO:0000256" key="1">
    <source>
        <dbReference type="PROSITE-ProRule" id="PRU00094"/>
    </source>
</evidence>
<name>A0A9W7ZM78_9FUNG</name>
<reference evidence="4" key="1">
    <citation type="submission" date="2022-07" db="EMBL/GenBank/DDBJ databases">
        <title>Phylogenomic reconstructions and comparative analyses of Kickxellomycotina fungi.</title>
        <authorList>
            <person name="Reynolds N.K."/>
            <person name="Stajich J.E."/>
            <person name="Barry K."/>
            <person name="Grigoriev I.V."/>
            <person name="Crous P."/>
            <person name="Smith M.E."/>
        </authorList>
    </citation>
    <scope>NUCLEOTIDE SEQUENCE</scope>
    <source>
        <strain evidence="4">RSA 861</strain>
    </source>
</reference>
<feature type="domain" description="GATA-type" evidence="3">
    <location>
        <begin position="301"/>
        <end position="356"/>
    </location>
</feature>
<organism evidence="4 5">
    <name type="scientific">Tieghemiomyces parasiticus</name>
    <dbReference type="NCBI Taxonomy" id="78921"/>
    <lineage>
        <taxon>Eukaryota</taxon>
        <taxon>Fungi</taxon>
        <taxon>Fungi incertae sedis</taxon>
        <taxon>Zoopagomycota</taxon>
        <taxon>Kickxellomycotina</taxon>
        <taxon>Dimargaritomycetes</taxon>
        <taxon>Dimargaritales</taxon>
        <taxon>Dimargaritaceae</taxon>
        <taxon>Tieghemiomyces</taxon>
    </lineage>
</organism>
<dbReference type="InterPro" id="IPR000679">
    <property type="entry name" value="Znf_GATA"/>
</dbReference>
<keyword evidence="1" id="KW-0862">Zinc</keyword>
<accession>A0A9W7ZM78</accession>
<dbReference type="InterPro" id="IPR013088">
    <property type="entry name" value="Znf_NHR/GATA"/>
</dbReference>
<dbReference type="CDD" id="cd00202">
    <property type="entry name" value="ZnF_GATA"/>
    <property type="match status" value="1"/>
</dbReference>
<feature type="compositionally biased region" description="Polar residues" evidence="2">
    <location>
        <begin position="1"/>
        <end position="17"/>
    </location>
</feature>
<dbReference type="SUPFAM" id="SSF57716">
    <property type="entry name" value="Glucocorticoid receptor-like (DNA-binding domain)"/>
    <property type="match status" value="1"/>
</dbReference>
<dbReference type="PROSITE" id="PS50114">
    <property type="entry name" value="GATA_ZN_FINGER_2"/>
    <property type="match status" value="1"/>
</dbReference>
<dbReference type="Pfam" id="PF00320">
    <property type="entry name" value="GATA"/>
    <property type="match status" value="1"/>
</dbReference>
<dbReference type="GO" id="GO:0043565">
    <property type="term" value="F:sequence-specific DNA binding"/>
    <property type="evidence" value="ECO:0007669"/>
    <property type="project" value="InterPro"/>
</dbReference>
<feature type="region of interest" description="Disordered" evidence="2">
    <location>
        <begin position="342"/>
        <end position="507"/>
    </location>
</feature>
<keyword evidence="1" id="KW-0479">Metal-binding</keyword>
<keyword evidence="5" id="KW-1185">Reference proteome</keyword>
<gene>
    <name evidence="4" type="ORF">IWQ60_012141</name>
</gene>
<feature type="compositionally biased region" description="Polar residues" evidence="2">
    <location>
        <begin position="436"/>
        <end position="448"/>
    </location>
</feature>
<feature type="region of interest" description="Disordered" evidence="2">
    <location>
        <begin position="1"/>
        <end position="20"/>
    </location>
</feature>
<proteinExistence type="predicted"/>
<feature type="compositionally biased region" description="Basic and acidic residues" evidence="2">
    <location>
        <begin position="375"/>
        <end position="391"/>
    </location>
</feature>
<dbReference type="AlphaFoldDB" id="A0A9W7ZM78"/>
<keyword evidence="1" id="KW-0863">Zinc-finger</keyword>
<dbReference type="Proteomes" id="UP001150569">
    <property type="component" value="Unassembled WGS sequence"/>
</dbReference>